<name>G7YRY7_CLOSI</name>
<sequence>MTPIIFAHIALKAVEFTMMAFCRSTTNTFIAPYIAINWFGKRIKNRTVYTTDDANTSPFFVQQNRDEATHHSSFRNMLSVIVVFNNNSELGHIDEVTFVIFRILLTPGMYIWAILNRRLLPVFVSTVLITSFTIFTVMNFILFWRVLSSERRIMREGHTLKSKDKFFGHCDNPVQKAVKTSRWKAIAIPSNTNLMCDLRYDDRLKSEGAFALHIKLTDVTGERLDQISMQMTGFWNVSDSLKSHESVPGSNIVCEFHRFI</sequence>
<gene>
    <name evidence="2" type="ORF">CLF_108809</name>
</gene>
<reference evidence="2" key="1">
    <citation type="journal article" date="2011" name="Genome Biol.">
        <title>The draft genome of the carcinogenic human liver fluke Clonorchis sinensis.</title>
        <authorList>
            <person name="Wang X."/>
            <person name="Chen W."/>
            <person name="Huang Y."/>
            <person name="Sun J."/>
            <person name="Men J."/>
            <person name="Liu H."/>
            <person name="Luo F."/>
            <person name="Guo L."/>
            <person name="Lv X."/>
            <person name="Deng C."/>
            <person name="Zhou C."/>
            <person name="Fan Y."/>
            <person name="Li X."/>
            <person name="Huang L."/>
            <person name="Hu Y."/>
            <person name="Liang C."/>
            <person name="Hu X."/>
            <person name="Xu J."/>
            <person name="Yu X."/>
        </authorList>
    </citation>
    <scope>NUCLEOTIDE SEQUENCE [LARGE SCALE GENOMIC DNA]</scope>
    <source>
        <strain evidence="2">Henan</strain>
    </source>
</reference>
<proteinExistence type="predicted"/>
<dbReference type="AlphaFoldDB" id="G7YRY7"/>
<protein>
    <submittedName>
        <fullName evidence="2">Uncharacterized protein</fullName>
    </submittedName>
</protein>
<evidence type="ECO:0000313" key="2">
    <source>
        <dbReference type="EMBL" id="GAA55717.1"/>
    </source>
</evidence>
<accession>G7YRY7</accession>
<keyword evidence="3" id="KW-1185">Reference proteome</keyword>
<evidence type="ECO:0000313" key="3">
    <source>
        <dbReference type="Proteomes" id="UP000008909"/>
    </source>
</evidence>
<organism evidence="2 3">
    <name type="scientific">Clonorchis sinensis</name>
    <name type="common">Chinese liver fluke</name>
    <dbReference type="NCBI Taxonomy" id="79923"/>
    <lineage>
        <taxon>Eukaryota</taxon>
        <taxon>Metazoa</taxon>
        <taxon>Spiralia</taxon>
        <taxon>Lophotrochozoa</taxon>
        <taxon>Platyhelminthes</taxon>
        <taxon>Trematoda</taxon>
        <taxon>Digenea</taxon>
        <taxon>Opisthorchiida</taxon>
        <taxon>Opisthorchiata</taxon>
        <taxon>Opisthorchiidae</taxon>
        <taxon>Clonorchis</taxon>
    </lineage>
</organism>
<reference key="2">
    <citation type="submission" date="2011-10" db="EMBL/GenBank/DDBJ databases">
        <title>The genome and transcriptome sequence of Clonorchis sinensis provide insights into the carcinogenic liver fluke.</title>
        <authorList>
            <person name="Wang X."/>
            <person name="Huang Y."/>
            <person name="Chen W."/>
            <person name="Liu H."/>
            <person name="Guo L."/>
            <person name="Chen Y."/>
            <person name="Luo F."/>
            <person name="Zhou W."/>
            <person name="Sun J."/>
            <person name="Mao Q."/>
            <person name="Liang P."/>
            <person name="Zhou C."/>
            <person name="Tian Y."/>
            <person name="Men J."/>
            <person name="Lv X."/>
            <person name="Huang L."/>
            <person name="Zhou J."/>
            <person name="Hu Y."/>
            <person name="Li R."/>
            <person name="Zhang F."/>
            <person name="Lei H."/>
            <person name="Li X."/>
            <person name="Hu X."/>
            <person name="Liang C."/>
            <person name="Xu J."/>
            <person name="Wu Z."/>
            <person name="Yu X."/>
        </authorList>
    </citation>
    <scope>NUCLEOTIDE SEQUENCE</scope>
    <source>
        <strain>Henan</strain>
    </source>
</reference>
<keyword evidence="1" id="KW-0812">Transmembrane</keyword>
<keyword evidence="1" id="KW-1133">Transmembrane helix</keyword>
<dbReference type="EMBL" id="DF144069">
    <property type="protein sequence ID" value="GAA55717.1"/>
    <property type="molecule type" value="Genomic_DNA"/>
</dbReference>
<feature type="transmembrane region" description="Helical" evidence="1">
    <location>
        <begin position="96"/>
        <end position="115"/>
    </location>
</feature>
<feature type="transmembrane region" description="Helical" evidence="1">
    <location>
        <begin position="121"/>
        <end position="144"/>
    </location>
</feature>
<evidence type="ECO:0000256" key="1">
    <source>
        <dbReference type="SAM" id="Phobius"/>
    </source>
</evidence>
<keyword evidence="1" id="KW-0472">Membrane</keyword>
<dbReference type="Proteomes" id="UP000008909">
    <property type="component" value="Unassembled WGS sequence"/>
</dbReference>